<feature type="region of interest" description="Disordered" evidence="2">
    <location>
        <begin position="151"/>
        <end position="190"/>
    </location>
</feature>
<evidence type="ECO:0000256" key="1">
    <source>
        <dbReference type="SAM" id="Coils"/>
    </source>
</evidence>
<protein>
    <submittedName>
        <fullName evidence="3">Phage scaffolding protein</fullName>
    </submittedName>
</protein>
<evidence type="ECO:0000256" key="2">
    <source>
        <dbReference type="SAM" id="MobiDB-lite"/>
    </source>
</evidence>
<evidence type="ECO:0000313" key="3">
    <source>
        <dbReference type="EMBL" id="MCZ3668024.1"/>
    </source>
</evidence>
<gene>
    <name evidence="3" type="ORF">L2724_06985</name>
</gene>
<evidence type="ECO:0000313" key="4">
    <source>
        <dbReference type="Proteomes" id="UP001212401"/>
    </source>
</evidence>
<feature type="compositionally biased region" description="Low complexity" evidence="2">
    <location>
        <begin position="165"/>
        <end position="181"/>
    </location>
</feature>
<keyword evidence="1" id="KW-0175">Coiled coil</keyword>
<dbReference type="AlphaFoldDB" id="A0AAW5WUD4"/>
<feature type="coiled-coil region" evidence="1">
    <location>
        <begin position="27"/>
        <end position="92"/>
    </location>
</feature>
<organism evidence="3 4">
    <name type="scientific">Limosilactobacillus vaginalis</name>
    <dbReference type="NCBI Taxonomy" id="1633"/>
    <lineage>
        <taxon>Bacteria</taxon>
        <taxon>Bacillati</taxon>
        <taxon>Bacillota</taxon>
        <taxon>Bacilli</taxon>
        <taxon>Lactobacillales</taxon>
        <taxon>Lactobacillaceae</taxon>
        <taxon>Limosilactobacillus</taxon>
    </lineage>
</organism>
<dbReference type="EMBL" id="JAKHPH010000018">
    <property type="protein sequence ID" value="MCZ3668024.1"/>
    <property type="molecule type" value="Genomic_DNA"/>
</dbReference>
<proteinExistence type="predicted"/>
<accession>A0AAW5WUD4</accession>
<sequence length="190" mass="21158">MKRDDLKEQGLNETQINFVMSQNGKDINALNEKITSLTNERDGLQSQIADRDNQLNDLKKSVKDNDALKDQIKQLQEDNKTAAQKYQDQLASQSKSFKIEGALRDAKAKNIKTVLPLIDTDKVSVNKDGSLTGLSEQIDAVKKDNSYLFDAEQPKPNISLGSKFNNGNDDNSGSDDIVNNIAQRMQEAKD</sequence>
<reference evidence="3" key="1">
    <citation type="submission" date="2022-01" db="EMBL/GenBank/DDBJ databases">
        <title>VMRC isolate genome collection.</title>
        <authorList>
            <person name="France M."/>
            <person name="Rutt L."/>
            <person name="Humphrys M."/>
            <person name="Ravel J."/>
        </authorList>
    </citation>
    <scope>NUCLEOTIDE SEQUENCE</scope>
    <source>
        <strain evidence="3">C0048A1</strain>
    </source>
</reference>
<dbReference type="InterPro" id="IPR009636">
    <property type="entry name" value="SCAF"/>
</dbReference>
<dbReference type="RefSeq" id="WP_269296098.1">
    <property type="nucleotide sequence ID" value="NZ_JAKHPH010000018.1"/>
</dbReference>
<comment type="caution">
    <text evidence="3">The sequence shown here is derived from an EMBL/GenBank/DDBJ whole genome shotgun (WGS) entry which is preliminary data.</text>
</comment>
<dbReference type="Pfam" id="PF06810">
    <property type="entry name" value="Phage_scaffold"/>
    <property type="match status" value="1"/>
</dbReference>
<dbReference type="Proteomes" id="UP001212401">
    <property type="component" value="Unassembled WGS sequence"/>
</dbReference>
<name>A0AAW5WUD4_9LACO</name>